<organism evidence="4 5">
    <name type="scientific">Gonapodya prolifera (strain JEL478)</name>
    <name type="common">Monoblepharis prolifera</name>
    <dbReference type="NCBI Taxonomy" id="1344416"/>
    <lineage>
        <taxon>Eukaryota</taxon>
        <taxon>Fungi</taxon>
        <taxon>Fungi incertae sedis</taxon>
        <taxon>Chytridiomycota</taxon>
        <taxon>Chytridiomycota incertae sedis</taxon>
        <taxon>Monoblepharidomycetes</taxon>
        <taxon>Monoblepharidales</taxon>
        <taxon>Gonapodyaceae</taxon>
        <taxon>Gonapodya</taxon>
    </lineage>
</organism>
<dbReference type="InterPro" id="IPR001357">
    <property type="entry name" value="BRCT_dom"/>
</dbReference>
<dbReference type="Pfam" id="PF00533">
    <property type="entry name" value="BRCT"/>
    <property type="match status" value="1"/>
</dbReference>
<feature type="region of interest" description="Disordered" evidence="2">
    <location>
        <begin position="471"/>
        <end position="536"/>
    </location>
</feature>
<evidence type="ECO:0000313" key="4">
    <source>
        <dbReference type="EMBL" id="KXS13734.1"/>
    </source>
</evidence>
<dbReference type="PANTHER" id="PTHR13561">
    <property type="entry name" value="DNA REPLICATION REGULATOR DPB11-RELATED"/>
    <property type="match status" value="1"/>
</dbReference>
<dbReference type="InterPro" id="IPR036420">
    <property type="entry name" value="BRCT_dom_sf"/>
</dbReference>
<dbReference type="PROSITE" id="PS50172">
    <property type="entry name" value="BRCT"/>
    <property type="match status" value="3"/>
</dbReference>
<name>A0A139AAN7_GONPJ</name>
<dbReference type="SMART" id="SM00292">
    <property type="entry name" value="BRCT"/>
    <property type="match status" value="3"/>
</dbReference>
<dbReference type="OMA" id="WVTRSYD"/>
<feature type="domain" description="BRCT" evidence="3">
    <location>
        <begin position="370"/>
        <end position="462"/>
    </location>
</feature>
<keyword evidence="5" id="KW-1185">Reference proteome</keyword>
<gene>
    <name evidence="4" type="ORF">M427DRAFT_58329</name>
</gene>
<feature type="compositionally biased region" description="Low complexity" evidence="2">
    <location>
        <begin position="512"/>
        <end position="528"/>
    </location>
</feature>
<dbReference type="GO" id="GO:0033314">
    <property type="term" value="P:mitotic DNA replication checkpoint signaling"/>
    <property type="evidence" value="ECO:0007669"/>
    <property type="project" value="TreeGrafter"/>
</dbReference>
<accession>A0A139AAN7</accession>
<protein>
    <recommendedName>
        <fullName evidence="3">BRCT domain-containing protein</fullName>
    </recommendedName>
</protein>
<feature type="compositionally biased region" description="Basic and acidic residues" evidence="2">
    <location>
        <begin position="715"/>
        <end position="729"/>
    </location>
</feature>
<feature type="region of interest" description="Disordered" evidence="2">
    <location>
        <begin position="1"/>
        <end position="26"/>
    </location>
</feature>
<feature type="domain" description="BRCT" evidence="3">
    <location>
        <begin position="794"/>
        <end position="877"/>
    </location>
</feature>
<sequence>MEARTTSPPKEQEQREREMEPVGWAPMQADAEWSGLGVVERSLTELEPWPPLSEPLVEATATGPDPDVAPRSDLFMGMIFASTGLPADALDSARFLVRSRGGVWRDLPPVGGGDWWNVVSVTGAAALLRTPGEIAVTDVWLTRCTIENKLFEPSECGAWTPVSVSGAQSVEWKRCRIGVTNLDELDREEIGKIVAGFGARYTENFTRRNTHLIAATLSEPYGAEYSRKREMAQKWGVPIVSRQWLFESCRAGRPLDVQAYRLPDQLPQETDTVGQEGQSERPNIEHIGGGAAGVLDTRGIKRVLESPAKLDGGGGGVGVGAAVNPPATPLPEVLSRNLARAGGRFANPPANPPDFRVAQAHPPSTPEARLPPSQMNRVRVFLAHKTTENNRDKLTGLVTDMGAEVVSNLSDATHAVFGRTRGVEATQDFVAAMRRRLNIVSEYWLVKSRELGTWQPEAKFPHMCDPAPVSAAELSNPGSAAPLGEVPSSRADSGNSTNVATAVEVPPPPPSAASTSSALPPTTSASVAPPVPPPRRTRMDIAAERREAINAKVLDLIADMPAIPARVKRRRMDEPTTDASAFVPPQPPPGHVFPRDSEIADLPPGSPPRIKPIPKLEIPTVTWHDPEIKNIKKRLMDMVSGGTADKRAKADPASASRTGEAGAGGKGKEPAMEGAGPAAGRAPEPSWISVSRDSVSNVSTKSGPLTPPDPISANTDKKRSATGPEERQGLKLLASYSTASDITPGGDAGTMRRHGRPVARPGATTTNSASLTTVTTTSGPSSVTPPSNRSPPKFLFSAVDNASRPRFKAVLERCGALVYDTNAGWKPDLTHLVVGKVAPTTDKLLAAVAAGAWVLKPSYIDACSRANSLVPEEPHEWPPESSPGTVLGYARHWRTTLSPHLHIGPGPRPGAFSAVRAYLVAGEMTRVNVVRVLKTGGVTQMEIGKAPFKIADKSAFTHVLVDLNVRKSSNSEWKVLLKSGVPCYELQAFLTAVLTGGDGEGAKLR</sequence>
<feature type="region of interest" description="Disordered" evidence="2">
    <location>
        <begin position="643"/>
        <end position="792"/>
    </location>
</feature>
<feature type="compositionally biased region" description="Low complexity" evidence="2">
    <location>
        <begin position="762"/>
        <end position="787"/>
    </location>
</feature>
<feature type="compositionally biased region" description="Low complexity" evidence="2">
    <location>
        <begin position="672"/>
        <end position="685"/>
    </location>
</feature>
<dbReference type="STRING" id="1344416.A0A139AAN7"/>
<dbReference type="GO" id="GO:0007095">
    <property type="term" value="P:mitotic G2 DNA damage checkpoint signaling"/>
    <property type="evidence" value="ECO:0007669"/>
    <property type="project" value="TreeGrafter"/>
</dbReference>
<dbReference type="Gene3D" id="3.40.50.10190">
    <property type="entry name" value="BRCT domain"/>
    <property type="match status" value="5"/>
</dbReference>
<reference evidence="4 5" key="1">
    <citation type="journal article" date="2015" name="Genome Biol. Evol.">
        <title>Phylogenomic analyses indicate that early fungi evolved digesting cell walls of algal ancestors of land plants.</title>
        <authorList>
            <person name="Chang Y."/>
            <person name="Wang S."/>
            <person name="Sekimoto S."/>
            <person name="Aerts A.L."/>
            <person name="Choi C."/>
            <person name="Clum A."/>
            <person name="LaButti K.M."/>
            <person name="Lindquist E.A."/>
            <person name="Yee Ngan C."/>
            <person name="Ohm R.A."/>
            <person name="Salamov A.A."/>
            <person name="Grigoriev I.V."/>
            <person name="Spatafora J.W."/>
            <person name="Berbee M.L."/>
        </authorList>
    </citation>
    <scope>NUCLEOTIDE SEQUENCE [LARGE SCALE GENOMIC DNA]</scope>
    <source>
        <strain evidence="4 5">JEL478</strain>
    </source>
</reference>
<dbReference type="PANTHER" id="PTHR13561:SF20">
    <property type="entry name" value="DNA TOPOISOMERASE 2-BINDING PROTEIN 1"/>
    <property type="match status" value="1"/>
</dbReference>
<feature type="compositionally biased region" description="Polar residues" evidence="2">
    <location>
        <begin position="688"/>
        <end position="703"/>
    </location>
</feature>
<feature type="region of interest" description="Disordered" evidence="2">
    <location>
        <begin position="267"/>
        <end position="291"/>
    </location>
</feature>
<feature type="compositionally biased region" description="Polar residues" evidence="2">
    <location>
        <begin position="267"/>
        <end position="277"/>
    </location>
</feature>
<dbReference type="CDD" id="cd17738">
    <property type="entry name" value="BRCT_TopBP1_rpt7"/>
    <property type="match status" value="1"/>
</dbReference>
<dbReference type="EMBL" id="KQ965775">
    <property type="protein sequence ID" value="KXS13734.1"/>
    <property type="molecule type" value="Genomic_DNA"/>
</dbReference>
<dbReference type="SUPFAM" id="SSF52113">
    <property type="entry name" value="BRCT domain"/>
    <property type="match status" value="3"/>
</dbReference>
<dbReference type="Proteomes" id="UP000070544">
    <property type="component" value="Unassembled WGS sequence"/>
</dbReference>
<feature type="domain" description="BRCT" evidence="3">
    <location>
        <begin position="178"/>
        <end position="262"/>
    </location>
</feature>
<evidence type="ECO:0000256" key="1">
    <source>
        <dbReference type="ARBA" id="ARBA00022737"/>
    </source>
</evidence>
<dbReference type="OrthoDB" id="2143040at2759"/>
<dbReference type="CDD" id="cd00027">
    <property type="entry name" value="BRCT"/>
    <property type="match status" value="1"/>
</dbReference>
<evidence type="ECO:0000256" key="2">
    <source>
        <dbReference type="SAM" id="MobiDB-lite"/>
    </source>
</evidence>
<dbReference type="AlphaFoldDB" id="A0A139AAN7"/>
<evidence type="ECO:0000313" key="5">
    <source>
        <dbReference type="Proteomes" id="UP000070544"/>
    </source>
</evidence>
<evidence type="ECO:0000259" key="3">
    <source>
        <dbReference type="PROSITE" id="PS50172"/>
    </source>
</evidence>
<dbReference type="GO" id="GO:0006270">
    <property type="term" value="P:DNA replication initiation"/>
    <property type="evidence" value="ECO:0007669"/>
    <property type="project" value="TreeGrafter"/>
</dbReference>
<keyword evidence="1" id="KW-0677">Repeat</keyword>
<feature type="compositionally biased region" description="Basic and acidic residues" evidence="2">
    <location>
        <begin position="10"/>
        <end position="20"/>
    </location>
</feature>
<proteinExistence type="predicted"/>
<dbReference type="Pfam" id="PF12738">
    <property type="entry name" value="PTCB-BRCT"/>
    <property type="match status" value="1"/>
</dbReference>